<feature type="compositionally biased region" description="Acidic residues" evidence="1">
    <location>
        <begin position="625"/>
        <end position="636"/>
    </location>
</feature>
<dbReference type="PANTHER" id="PTHR10410">
    <property type="entry name" value="EUKARYOTIC TRANSLATION INITIATION FACTOR 3 -RELATED"/>
    <property type="match status" value="1"/>
</dbReference>
<keyword evidence="4" id="KW-1185">Reference proteome</keyword>
<sequence>MVAKTKSRSNKQKVLTKEEEEAKSQAYINKLLAEEQEAEDIYSLNYYEGYGNTLNDDYDEKYDYDDDDYDYDYGSSKKSNNNKNRRKPKYDDEEYEFNSNSNKKRTVKNTSISKKKRRQEEELTKYVGTRNSKSVRSHAQKHFIKLYREAKPLPPKVRESGLGYTLSGKPLDPYSASAKPYLANVDIDEIERKIALFNGNKSNDSEETSDKNSSKPKEKEHKSNINKNNRNNNNNNKTELKNNDNINIQFDEDGRTLYSKQRPKRSTATKNLNYKEFIDTSNPLTMVKCESYYGVPGSGTPGSQPFSIIVNPVALATMDLHAHLVKTEVIGLLAGEWNMEEKKLYVISAYPCKSIENDDNTEESMNRHVNVEMDPIGEFEIRNEITKLNMKVVGWYHSHPKFAPDPSFVDIENQLNYQTLFREKNNIDEPFVGVIVGPYDPRLPRSYSAVNWFYVANHQEDFGHPKHLITKTEWLNKNKNNIPVKEYEKMKTLINNYKDHIERHVFTETWKQNLEETKLEKVIKSLSYQLQLLNSGNLVDTEEELQINKNNDNFTIDIISINNKIQNDINSDVDDVNYIDDNNDNDIDKSSDTSSILTFTSSSELSDVSGLSTNSENMSQSIIIDDDEEIKFEDNEEHQQNGRI</sequence>
<feature type="domain" description="MPN" evidence="2">
    <location>
        <begin position="308"/>
        <end position="453"/>
    </location>
</feature>
<evidence type="ECO:0000313" key="3">
    <source>
        <dbReference type="EMBL" id="ORY37154.1"/>
    </source>
</evidence>
<feature type="compositionally biased region" description="Acidic residues" evidence="1">
    <location>
        <begin position="56"/>
        <end position="71"/>
    </location>
</feature>
<feature type="compositionally biased region" description="Basic residues" evidence="1">
    <location>
        <begin position="102"/>
        <end position="117"/>
    </location>
</feature>
<feature type="compositionally biased region" description="Basic residues" evidence="1">
    <location>
        <begin position="1"/>
        <end position="11"/>
    </location>
</feature>
<feature type="compositionally biased region" description="Low complexity" evidence="1">
    <location>
        <begin position="72"/>
        <end position="82"/>
    </location>
</feature>
<proteinExistence type="predicted"/>
<dbReference type="EMBL" id="MCOG01000144">
    <property type="protein sequence ID" value="ORY37154.1"/>
    <property type="molecule type" value="Genomic_DNA"/>
</dbReference>
<dbReference type="SMART" id="SM00232">
    <property type="entry name" value="JAB_MPN"/>
    <property type="match status" value="1"/>
</dbReference>
<dbReference type="PROSITE" id="PS50249">
    <property type="entry name" value="MPN"/>
    <property type="match status" value="1"/>
</dbReference>
<dbReference type="InterPro" id="IPR050242">
    <property type="entry name" value="JAMM_MPN+_peptidase_M67A"/>
</dbReference>
<dbReference type="Pfam" id="PF01398">
    <property type="entry name" value="JAB"/>
    <property type="match status" value="1"/>
</dbReference>
<comment type="caution">
    <text evidence="3">The sequence shown here is derived from an EMBL/GenBank/DDBJ whole genome shotgun (WGS) entry which is preliminary data.</text>
</comment>
<dbReference type="Proteomes" id="UP000193920">
    <property type="component" value="Unassembled WGS sequence"/>
</dbReference>
<evidence type="ECO:0000256" key="1">
    <source>
        <dbReference type="SAM" id="MobiDB-lite"/>
    </source>
</evidence>
<feature type="region of interest" description="Disordered" evidence="1">
    <location>
        <begin position="198"/>
        <end position="247"/>
    </location>
</feature>
<dbReference type="InterPro" id="IPR000555">
    <property type="entry name" value="JAMM/MPN+_dom"/>
</dbReference>
<feature type="compositionally biased region" description="Basic and acidic residues" evidence="1">
    <location>
        <begin position="208"/>
        <end position="223"/>
    </location>
</feature>
<name>A0A1Y2BQZ0_9FUNG</name>
<dbReference type="SUPFAM" id="SSF102712">
    <property type="entry name" value="JAB1/MPN domain"/>
    <property type="match status" value="1"/>
</dbReference>
<dbReference type="OrthoDB" id="118550at2759"/>
<dbReference type="Gene3D" id="3.40.140.10">
    <property type="entry name" value="Cytidine Deaminase, domain 2"/>
    <property type="match status" value="1"/>
</dbReference>
<reference evidence="3 4" key="1">
    <citation type="submission" date="2016-08" db="EMBL/GenBank/DDBJ databases">
        <title>A Parts List for Fungal Cellulosomes Revealed by Comparative Genomics.</title>
        <authorList>
            <consortium name="DOE Joint Genome Institute"/>
            <person name="Haitjema C.H."/>
            <person name="Gilmore S.P."/>
            <person name="Henske J.K."/>
            <person name="Solomon K.V."/>
            <person name="De Groot R."/>
            <person name="Kuo A."/>
            <person name="Mondo S.J."/>
            <person name="Salamov A.A."/>
            <person name="Labutti K."/>
            <person name="Zhao Z."/>
            <person name="Chiniquy J."/>
            <person name="Barry K."/>
            <person name="Brewer H.M."/>
            <person name="Purvine S.O."/>
            <person name="Wright A.T."/>
            <person name="Boxma B."/>
            <person name="Van Alen T."/>
            <person name="Hackstein J.H."/>
            <person name="Baker S.E."/>
            <person name="Grigoriev I.V."/>
            <person name="O'Malley M.A."/>
        </authorList>
    </citation>
    <scope>NUCLEOTIDE SEQUENCE [LARGE SCALE GENOMIC DNA]</scope>
    <source>
        <strain evidence="3 4">G1</strain>
    </source>
</reference>
<gene>
    <name evidence="3" type="ORF">LY90DRAFT_421002</name>
</gene>
<feature type="compositionally biased region" description="Low complexity" evidence="1">
    <location>
        <begin position="225"/>
        <end position="247"/>
    </location>
</feature>
<feature type="region of interest" description="Disordered" evidence="1">
    <location>
        <begin position="1"/>
        <end position="22"/>
    </location>
</feature>
<organism evidence="3 4">
    <name type="scientific">Neocallimastix californiae</name>
    <dbReference type="NCBI Taxonomy" id="1754190"/>
    <lineage>
        <taxon>Eukaryota</taxon>
        <taxon>Fungi</taxon>
        <taxon>Fungi incertae sedis</taxon>
        <taxon>Chytridiomycota</taxon>
        <taxon>Chytridiomycota incertae sedis</taxon>
        <taxon>Neocallimastigomycetes</taxon>
        <taxon>Neocallimastigales</taxon>
        <taxon>Neocallimastigaceae</taxon>
        <taxon>Neocallimastix</taxon>
    </lineage>
</organism>
<dbReference type="InterPro" id="IPR037518">
    <property type="entry name" value="MPN"/>
</dbReference>
<evidence type="ECO:0000313" key="4">
    <source>
        <dbReference type="Proteomes" id="UP000193920"/>
    </source>
</evidence>
<accession>A0A1Y2BQZ0</accession>
<protein>
    <recommendedName>
        <fullName evidence="2">MPN domain-containing protein</fullName>
    </recommendedName>
</protein>
<evidence type="ECO:0000259" key="2">
    <source>
        <dbReference type="PROSITE" id="PS50249"/>
    </source>
</evidence>
<feature type="region of interest" description="Disordered" evidence="1">
    <location>
        <begin position="54"/>
        <end position="137"/>
    </location>
</feature>
<dbReference type="GO" id="GO:0008237">
    <property type="term" value="F:metallopeptidase activity"/>
    <property type="evidence" value="ECO:0007669"/>
    <property type="project" value="InterPro"/>
</dbReference>
<feature type="region of interest" description="Disordered" evidence="1">
    <location>
        <begin position="625"/>
        <end position="644"/>
    </location>
</feature>
<dbReference type="STRING" id="1754190.A0A1Y2BQZ0"/>
<dbReference type="AlphaFoldDB" id="A0A1Y2BQZ0"/>